<name>A0ABW4L365_9MICO</name>
<dbReference type="EMBL" id="JBHUEE010000002">
    <property type="protein sequence ID" value="MFD1717489.1"/>
    <property type="molecule type" value="Genomic_DNA"/>
</dbReference>
<dbReference type="Gene3D" id="3.10.310.70">
    <property type="match status" value="1"/>
</dbReference>
<evidence type="ECO:0000313" key="3">
    <source>
        <dbReference type="Proteomes" id="UP001597277"/>
    </source>
</evidence>
<comment type="caution">
    <text evidence="2">The sequence shown here is derived from an EMBL/GenBank/DDBJ whole genome shotgun (WGS) entry which is preliminary data.</text>
</comment>
<protein>
    <submittedName>
        <fullName evidence="2">Amidohydrolase family protein</fullName>
    </submittedName>
</protein>
<evidence type="ECO:0000259" key="1">
    <source>
        <dbReference type="Pfam" id="PF07969"/>
    </source>
</evidence>
<organism evidence="2 3">
    <name type="scientific">Georgenia deserti</name>
    <dbReference type="NCBI Taxonomy" id="2093781"/>
    <lineage>
        <taxon>Bacteria</taxon>
        <taxon>Bacillati</taxon>
        <taxon>Actinomycetota</taxon>
        <taxon>Actinomycetes</taxon>
        <taxon>Micrococcales</taxon>
        <taxon>Bogoriellaceae</taxon>
        <taxon>Georgenia</taxon>
    </lineage>
</organism>
<proteinExistence type="predicted"/>
<dbReference type="SUPFAM" id="SSF51338">
    <property type="entry name" value="Composite domain of metallo-dependent hydrolases"/>
    <property type="match status" value="1"/>
</dbReference>
<gene>
    <name evidence="2" type="ORF">ACFSE6_06560</name>
</gene>
<dbReference type="Gene3D" id="2.30.40.10">
    <property type="entry name" value="Urease, subunit C, domain 1"/>
    <property type="match status" value="1"/>
</dbReference>
<dbReference type="Gene3D" id="3.20.20.140">
    <property type="entry name" value="Metal-dependent hydrolases"/>
    <property type="match status" value="1"/>
</dbReference>
<feature type="domain" description="Amidohydrolase 3" evidence="1">
    <location>
        <begin position="68"/>
        <end position="536"/>
    </location>
</feature>
<dbReference type="InterPro" id="IPR011059">
    <property type="entry name" value="Metal-dep_hydrolase_composite"/>
</dbReference>
<sequence length="542" mass="56937">MAARETDEDRTGSLLLRQVRLVPVGQRPGERSVPAGHPVADDDVVDLRIRDGVLRATAPRLARRPGEEVLDADGRWAVPGLWDHHVHFTQAATTFDRLDLTTAGSAGEALRMVADHLAGPDAPPPGVPAVGFGFFQASWPDTPSLAALDAVAGERAVVLISNDVHCGWLSSRARALLGLPSPADDDGLVREAPWFAALTRLGDVPGTRPAAGYRAAQATVAARGVVGITEMEWADNRADWPERVASGLDLLRVRTAVYPDRLDGVLGDGVRTGDRLPGGRGLVTMGPLKVISDGSLNTATAHITATYPDPDEPDHRHGVQNVPAGELTELLRRANRGGLDAAVHAIGDAAVEVALDAIAAARARGSVEHAQLLGPGHAERFAALGVTASVQPAHLLDDRDLTEERWPGRAGDCFALRRLLDAGARVVFGSDAPVARLHPWHAMAAAVHRSGDDRGPWHPEQQLTAAEALACSTDGQGTLGVGSRGDVVLLDADPLARDLVPPADGTGPGRQPAMDTAAVAARLREMPVAATILAGRPTHLAY</sequence>
<reference evidence="3" key="1">
    <citation type="journal article" date="2019" name="Int. J. Syst. Evol. Microbiol.">
        <title>The Global Catalogue of Microorganisms (GCM) 10K type strain sequencing project: providing services to taxonomists for standard genome sequencing and annotation.</title>
        <authorList>
            <consortium name="The Broad Institute Genomics Platform"/>
            <consortium name="The Broad Institute Genome Sequencing Center for Infectious Disease"/>
            <person name="Wu L."/>
            <person name="Ma J."/>
        </authorList>
    </citation>
    <scope>NUCLEOTIDE SEQUENCE [LARGE SCALE GENOMIC DNA]</scope>
    <source>
        <strain evidence="3">JCM 17130</strain>
    </source>
</reference>
<dbReference type="SUPFAM" id="SSF51556">
    <property type="entry name" value="Metallo-dependent hydrolases"/>
    <property type="match status" value="1"/>
</dbReference>
<dbReference type="RefSeq" id="WP_388003815.1">
    <property type="nucleotide sequence ID" value="NZ_JBHUEE010000002.1"/>
</dbReference>
<dbReference type="PANTHER" id="PTHR22642">
    <property type="entry name" value="IMIDAZOLONEPROPIONASE"/>
    <property type="match status" value="1"/>
</dbReference>
<dbReference type="InterPro" id="IPR032466">
    <property type="entry name" value="Metal_Hydrolase"/>
</dbReference>
<dbReference type="PANTHER" id="PTHR22642:SF2">
    <property type="entry name" value="PROTEIN LONG AFTER FAR-RED 3"/>
    <property type="match status" value="1"/>
</dbReference>
<dbReference type="Proteomes" id="UP001597277">
    <property type="component" value="Unassembled WGS sequence"/>
</dbReference>
<dbReference type="InterPro" id="IPR013108">
    <property type="entry name" value="Amidohydro_3"/>
</dbReference>
<keyword evidence="3" id="KW-1185">Reference proteome</keyword>
<accession>A0ABW4L365</accession>
<dbReference type="Pfam" id="PF07969">
    <property type="entry name" value="Amidohydro_3"/>
    <property type="match status" value="1"/>
</dbReference>
<evidence type="ECO:0000313" key="2">
    <source>
        <dbReference type="EMBL" id="MFD1717489.1"/>
    </source>
</evidence>